<dbReference type="Pfam" id="PF01364">
    <property type="entry name" value="Peptidase_C25"/>
    <property type="match status" value="1"/>
</dbReference>
<evidence type="ECO:0000313" key="3">
    <source>
        <dbReference type="EMBL" id="GAA4326397.1"/>
    </source>
</evidence>
<dbReference type="InterPro" id="IPR026444">
    <property type="entry name" value="Secre_tail"/>
</dbReference>
<name>A0ABP8GL64_9BACT</name>
<dbReference type="InterPro" id="IPR001769">
    <property type="entry name" value="Gingipain"/>
</dbReference>
<comment type="caution">
    <text evidence="3">The sequence shown here is derived from an EMBL/GenBank/DDBJ whole genome shotgun (WGS) entry which is preliminary data.</text>
</comment>
<dbReference type="InterPro" id="IPR029030">
    <property type="entry name" value="Caspase-like_dom_sf"/>
</dbReference>
<dbReference type="RefSeq" id="WP_345254774.1">
    <property type="nucleotide sequence ID" value="NZ_BAABGY010000006.1"/>
</dbReference>
<evidence type="ECO:0000259" key="2">
    <source>
        <dbReference type="Pfam" id="PF01364"/>
    </source>
</evidence>
<dbReference type="NCBIfam" id="TIGR04183">
    <property type="entry name" value="Por_Secre_tail"/>
    <property type="match status" value="1"/>
</dbReference>
<dbReference type="Gene3D" id="2.60.40.10">
    <property type="entry name" value="Immunoglobulins"/>
    <property type="match status" value="2"/>
</dbReference>
<evidence type="ECO:0000256" key="1">
    <source>
        <dbReference type="SAM" id="SignalP"/>
    </source>
</evidence>
<protein>
    <recommendedName>
        <fullName evidence="2">Gingipain domain-containing protein</fullName>
    </recommendedName>
</protein>
<proteinExistence type="predicted"/>
<keyword evidence="1" id="KW-0732">Signal</keyword>
<accession>A0ABP8GL64</accession>
<gene>
    <name evidence="3" type="ORF">GCM10023184_15020</name>
</gene>
<feature type="signal peptide" evidence="1">
    <location>
        <begin position="1"/>
        <end position="18"/>
    </location>
</feature>
<dbReference type="Gene3D" id="3.40.50.1460">
    <property type="match status" value="1"/>
</dbReference>
<dbReference type="Proteomes" id="UP001501725">
    <property type="component" value="Unassembled WGS sequence"/>
</dbReference>
<feature type="chain" id="PRO_5047005376" description="Gingipain domain-containing protein" evidence="1">
    <location>
        <begin position="19"/>
        <end position="1682"/>
    </location>
</feature>
<dbReference type="InterPro" id="IPR013783">
    <property type="entry name" value="Ig-like_fold"/>
</dbReference>
<organism evidence="3 4">
    <name type="scientific">Flaviaesturariibacter amylovorans</name>
    <dbReference type="NCBI Taxonomy" id="1084520"/>
    <lineage>
        <taxon>Bacteria</taxon>
        <taxon>Pseudomonadati</taxon>
        <taxon>Bacteroidota</taxon>
        <taxon>Chitinophagia</taxon>
        <taxon>Chitinophagales</taxon>
        <taxon>Chitinophagaceae</taxon>
        <taxon>Flaviaestuariibacter</taxon>
    </lineage>
</organism>
<dbReference type="Gene3D" id="2.60.40.4070">
    <property type="match status" value="1"/>
</dbReference>
<dbReference type="SUPFAM" id="SSF52129">
    <property type="entry name" value="Caspase-like"/>
    <property type="match status" value="1"/>
</dbReference>
<evidence type="ECO:0000313" key="4">
    <source>
        <dbReference type="Proteomes" id="UP001501725"/>
    </source>
</evidence>
<dbReference type="EMBL" id="BAABGY010000006">
    <property type="protein sequence ID" value="GAA4326397.1"/>
    <property type="molecule type" value="Genomic_DNA"/>
</dbReference>
<keyword evidence="4" id="KW-1185">Reference proteome</keyword>
<reference evidence="4" key="1">
    <citation type="journal article" date="2019" name="Int. J. Syst. Evol. Microbiol.">
        <title>The Global Catalogue of Microorganisms (GCM) 10K type strain sequencing project: providing services to taxonomists for standard genome sequencing and annotation.</title>
        <authorList>
            <consortium name="The Broad Institute Genomics Platform"/>
            <consortium name="The Broad Institute Genome Sequencing Center for Infectious Disease"/>
            <person name="Wu L."/>
            <person name="Ma J."/>
        </authorList>
    </citation>
    <scope>NUCLEOTIDE SEQUENCE [LARGE SCALE GENOMIC DNA]</scope>
    <source>
        <strain evidence="4">JCM 17919</strain>
    </source>
</reference>
<sequence length="1682" mass="186853">MKRILLALLVLAGFTAQAQQYNNEWIDHGKTYFKFKVGSNGLYRIPQATLAAAGLGSVPAPHFQLFRNGKEVPLFTSVANGVLGGSDYIEFWGEMNDGGPDNILYRDPAYQMNRRWSLQTDTATYFLTVNEGNNKRLETTANNVAGTSLTPEPYFIHKAGNYFKNQISAGYAVNVGDYMYSSAYDRAEGWSSSNIATNATLTTSLTGLFPYTGAAPTPQFRIAMAGTATNPRRYRVNLNGDSLMGGPINYFNEVTDSVAVPVTRFASGTASVAVTNVTTFGSDRMVVHQYELTYPRLFNFGNATSFDFTLPATAVGQYIQVSNFSAGSAAPVLLDLTNGLRLVANTATAGQYRFVLPPSATPRRLVMVRGETPATAQTVSTLTPRTFVNYNLAANQGNYLIVTNAALTQTVNGTNPVEAYRAYRSSTDGGSYTAKVYLIDELVDQFAFGIKMHPSSIVNFTRFARNRFGIDPRHLFIIGKGVNYVSARNGEAQPTMARLNLVPTFGNPASDNMLTAEPGTSNQRTPVGRLSVISGTEILTYLSKVKQYEAAQRLQSPLIADKAWMKNVVHLSGSTEPTLYAILAAYLGQYGRIISDTLYGAKVTTFLKNSANTVEQINSGELDRLFTEGISLITYFGHSASSHLEYNLNNPDQYNNPGKYPMFMALGCNVGNVYSGNSARLSALETLSEQFVMAPNRGSIGFIASSHFGITDYLHLLSARIYQHITYKSYGASIGEILMHSTEDVFAVNTQEDFYARATCEESNLNGDPAITLNPHAQPDYVIEDPLVRTSPSFVSVADNSFRLRAQVLNMGRAVSDSIVVEVKREFPGGNSLVIYRDTLRGIRFRDSISIDVPIEPLRDKGLNRITVTVDADGAVDELFENNNSITKDIFIYEDEARPVYPYNFSIVNRQNVKFVVSTANPFASTRTYRMELDTTAMFNSPLKVSNDLNAPGGIVEFNPSVNFRDNTVYYWRVAEVVTSGVPNWAEASFLYRAGTDTGYNQSHYFQHQGTRFSRMRLDSASRRYQFNPVQHELYIRNGVFGTGYATGQAGDLVINVNGVNYIRNACNYSMVFNVFDKTTFRPWVNGSGQYGSAVCTNTLRRFNYEFLNDTAGRRKAVAFLDQIPDGNFVVLRSIMRGEDHLNQYVSHWINDANLYGTNHTFYNVLKQAGFTLIDSVTRPRAFAFVFQKNRPSFTPAQGMSVGKFDVMTMTVMAPATDSTGTMTSPRFGPAAAWKELNWGGTSLEAPSQDTVSLNLIGIKTDGSVDTLLRNISRTQTSVDIRNVPAATYPYLQLHMTVTDTSSFTPYQLDHWRLYYTPKAEGAVAPNLLFQMKDTFDVGEPLDFKLAFKNVSDVAFDSLKVKVVITDRNNVTRVLPLGRFKPLPAGDTLHVRFPVDTRLIGANSMYVDVNPDNDQPELYHFNNFIYKNFFVRGDTLNPLLDVTFDNRHILNGDIVAAKPGIEIRLKDEAKYRLLDDTSLVTVQVRDPQLNVRSYAFNSDTLRFEPATSAGNEAKVRFNPHFTEDGEYELIVSGRDKSGNGAGRIEYRVAFQVINKATISNIFNYPNPFTTSTAFVFTITGAEVPQNLRIQILTVTGKIVREITKAELGPLNIGRNITEYKWDGTDQYGQQLGNGVYLYRIITNHNGKSMEKFNLSTNSIDADTKDKTDRFFKGGYGKMYLMR</sequence>
<feature type="domain" description="Gingipain" evidence="2">
    <location>
        <begin position="399"/>
        <end position="773"/>
    </location>
</feature>